<dbReference type="InterPro" id="IPR003439">
    <property type="entry name" value="ABC_transporter-like_ATP-bd"/>
</dbReference>
<keyword evidence="5 7" id="KW-1133">Transmembrane helix</keyword>
<dbReference type="SMART" id="SM00382">
    <property type="entry name" value="AAA"/>
    <property type="match status" value="1"/>
</dbReference>
<dbReference type="GO" id="GO:0016887">
    <property type="term" value="F:ATP hydrolysis activity"/>
    <property type="evidence" value="ECO:0007669"/>
    <property type="project" value="InterPro"/>
</dbReference>
<dbReference type="GO" id="GO:0042883">
    <property type="term" value="P:cysteine transport"/>
    <property type="evidence" value="ECO:0007669"/>
    <property type="project" value="InterPro"/>
</dbReference>
<dbReference type="PANTHER" id="PTHR24221:SF614">
    <property type="entry name" value="GLUTATHIONE_L-CYSTEINE TRANSPORT SYSTEM ATP-BINDING_PERMEASE PROTEIN CYDC"/>
    <property type="match status" value="1"/>
</dbReference>
<evidence type="ECO:0000256" key="4">
    <source>
        <dbReference type="ARBA" id="ARBA00022840"/>
    </source>
</evidence>
<evidence type="ECO:0000256" key="6">
    <source>
        <dbReference type="ARBA" id="ARBA00023136"/>
    </source>
</evidence>
<evidence type="ECO:0000256" key="3">
    <source>
        <dbReference type="ARBA" id="ARBA00022741"/>
    </source>
</evidence>
<organism evidence="11 12">
    <name type="scientific">Paraeggerthella hongkongensis</name>
    <dbReference type="NCBI Taxonomy" id="230658"/>
    <lineage>
        <taxon>Bacteria</taxon>
        <taxon>Bacillati</taxon>
        <taxon>Actinomycetota</taxon>
        <taxon>Coriobacteriia</taxon>
        <taxon>Eggerthellales</taxon>
        <taxon>Eggerthellaceae</taxon>
        <taxon>Paraeggerthella</taxon>
    </lineage>
</organism>
<name>A0A3N0BJG1_9ACTN</name>
<dbReference type="SUPFAM" id="SSF90123">
    <property type="entry name" value="ABC transporter transmembrane region"/>
    <property type="match status" value="1"/>
</dbReference>
<keyword evidence="12" id="KW-1185">Reference proteome</keyword>
<evidence type="ECO:0000259" key="10">
    <source>
        <dbReference type="PROSITE" id="PS50929"/>
    </source>
</evidence>
<evidence type="ECO:0000256" key="8">
    <source>
        <dbReference type="SAM" id="SignalP"/>
    </source>
</evidence>
<comment type="subcellular location">
    <subcellularLocation>
        <location evidence="1">Cell membrane</location>
        <topology evidence="1">Multi-pass membrane protein</topology>
    </subcellularLocation>
</comment>
<keyword evidence="2 7" id="KW-0812">Transmembrane</keyword>
<gene>
    <name evidence="11" type="primary">cydD</name>
    <name evidence="11" type="ORF">DMP08_02095</name>
</gene>
<sequence length="575" mass="62287">MIDKAIFALQGVRAALVVLVACACARAFAVVGQAWALAAAIVDLWKGASVSDQVFWIGLFVACFVARQVLVYAQETYLDRYAAARADELRQRLLSRVFETGAAVVQKHGTGNVTTLVLEGIDQVETYIRLILPKAVGVVVIPLVLLCWIFPLDWVSGVIALVAFPFIILYMVILGHTAQDEAAKQHATFQMLSNTFIDALRGIDTLKLFGRGRSYGSSIYAASERFREATMKTLRVATLSSTVLDLFATGSLAAVAIMLGFRLVDGTLAFFPALVVLVMVPEYFKPVREFAADYHASLDGKNALVSILGIVDEPQAAPFDDAPDPVPAWGPDCSFSACGVGFSYPGFKALEDVRFEVRGFARVGIVGASGAGKSTLVNLLGGFADPSAGSFRAGGVTAAGLHRVDWQRQTVYIPQNPYVFHATLRENIAFYRPDADEADVSHAVEAMGLADLVSQLPDGLDTVIGEGARSLSGGQAQRIALARAFLDPDRRILLFDEPTAHLDIETEWELKERMLPLMEGRLVFFATHRLHWMSDMDYVLVVDGGRVVEAGRPEELAAHDGPYARLASRLSGDVA</sequence>
<feature type="signal peptide" evidence="8">
    <location>
        <begin position="1"/>
        <end position="29"/>
    </location>
</feature>
<dbReference type="RefSeq" id="WP_123191340.1">
    <property type="nucleotide sequence ID" value="NZ_QICD01000002.1"/>
</dbReference>
<dbReference type="InterPro" id="IPR036640">
    <property type="entry name" value="ABC1_TM_sf"/>
</dbReference>
<evidence type="ECO:0000256" key="1">
    <source>
        <dbReference type="ARBA" id="ARBA00004651"/>
    </source>
</evidence>
<keyword evidence="4" id="KW-0067">ATP-binding</keyword>
<dbReference type="PROSITE" id="PS50929">
    <property type="entry name" value="ABC_TM1F"/>
    <property type="match status" value="1"/>
</dbReference>
<dbReference type="Pfam" id="PF00005">
    <property type="entry name" value="ABC_tran"/>
    <property type="match status" value="1"/>
</dbReference>
<keyword evidence="8" id="KW-0732">Signal</keyword>
<dbReference type="OrthoDB" id="9806127at2"/>
<dbReference type="PROSITE" id="PS00211">
    <property type="entry name" value="ABC_TRANSPORTER_1"/>
    <property type="match status" value="1"/>
</dbReference>
<keyword evidence="3" id="KW-0547">Nucleotide-binding</keyword>
<feature type="domain" description="ABC transmembrane type-1" evidence="10">
    <location>
        <begin position="17"/>
        <end position="299"/>
    </location>
</feature>
<reference evidence="12" key="1">
    <citation type="submission" date="2018-05" db="EMBL/GenBank/DDBJ databases">
        <title>Genome Sequencing of selected type strains of the family Eggerthellaceae.</title>
        <authorList>
            <person name="Danylec N."/>
            <person name="Stoll D.A."/>
            <person name="Doetsch A."/>
            <person name="Huch M."/>
        </authorList>
    </citation>
    <scope>NUCLEOTIDE SEQUENCE [LARGE SCALE GENOMIC DNA]</scope>
    <source>
        <strain evidence="12">DSM 16106</strain>
    </source>
</reference>
<dbReference type="PROSITE" id="PS51257">
    <property type="entry name" value="PROKAR_LIPOPROTEIN"/>
    <property type="match status" value="1"/>
</dbReference>
<evidence type="ECO:0000256" key="5">
    <source>
        <dbReference type="ARBA" id="ARBA00022989"/>
    </source>
</evidence>
<dbReference type="Pfam" id="PF00664">
    <property type="entry name" value="ABC_membrane"/>
    <property type="match status" value="1"/>
</dbReference>
<dbReference type="EMBL" id="QICD01000002">
    <property type="protein sequence ID" value="RNL48424.1"/>
    <property type="molecule type" value="Genomic_DNA"/>
</dbReference>
<dbReference type="GO" id="GO:0140359">
    <property type="term" value="F:ABC-type transporter activity"/>
    <property type="evidence" value="ECO:0007669"/>
    <property type="project" value="InterPro"/>
</dbReference>
<evidence type="ECO:0000313" key="12">
    <source>
        <dbReference type="Proteomes" id="UP000278632"/>
    </source>
</evidence>
<comment type="caution">
    <text evidence="11">The sequence shown here is derived from an EMBL/GenBank/DDBJ whole genome shotgun (WGS) entry which is preliminary data.</text>
</comment>
<feature type="domain" description="ABC transporter" evidence="9">
    <location>
        <begin position="335"/>
        <end position="569"/>
    </location>
</feature>
<dbReference type="Proteomes" id="UP000278632">
    <property type="component" value="Unassembled WGS sequence"/>
</dbReference>
<dbReference type="InterPro" id="IPR003593">
    <property type="entry name" value="AAA+_ATPase"/>
</dbReference>
<dbReference type="SUPFAM" id="SSF52540">
    <property type="entry name" value="P-loop containing nucleoside triphosphate hydrolases"/>
    <property type="match status" value="1"/>
</dbReference>
<dbReference type="CDD" id="cd18584">
    <property type="entry name" value="ABC_6TM_AarD_CydD"/>
    <property type="match status" value="1"/>
</dbReference>
<evidence type="ECO:0000259" key="9">
    <source>
        <dbReference type="PROSITE" id="PS50893"/>
    </source>
</evidence>
<dbReference type="NCBIfam" id="TIGR02857">
    <property type="entry name" value="CydD"/>
    <property type="match status" value="1"/>
</dbReference>
<protein>
    <submittedName>
        <fullName evidence="11">Thiol reductant ABC exporter subunit CydD</fullName>
    </submittedName>
</protein>
<evidence type="ECO:0000256" key="7">
    <source>
        <dbReference type="SAM" id="Phobius"/>
    </source>
</evidence>
<feature type="transmembrane region" description="Helical" evidence="7">
    <location>
        <begin position="236"/>
        <end position="261"/>
    </location>
</feature>
<dbReference type="InterPro" id="IPR017871">
    <property type="entry name" value="ABC_transporter-like_CS"/>
</dbReference>
<keyword evidence="6 7" id="KW-0472">Membrane</keyword>
<accession>A0A3N0BJG1</accession>
<feature type="transmembrane region" description="Helical" evidence="7">
    <location>
        <begin position="157"/>
        <end position="175"/>
    </location>
</feature>
<dbReference type="AlphaFoldDB" id="A0A3N0BJG1"/>
<dbReference type="GO" id="GO:0034040">
    <property type="term" value="F:ATPase-coupled lipid transmembrane transporter activity"/>
    <property type="evidence" value="ECO:0007669"/>
    <property type="project" value="TreeGrafter"/>
</dbReference>
<dbReference type="InterPro" id="IPR011527">
    <property type="entry name" value="ABC1_TM_dom"/>
</dbReference>
<dbReference type="PANTHER" id="PTHR24221">
    <property type="entry name" value="ATP-BINDING CASSETTE SUB-FAMILY B"/>
    <property type="match status" value="1"/>
</dbReference>
<feature type="transmembrane region" description="Helical" evidence="7">
    <location>
        <begin position="53"/>
        <end position="73"/>
    </location>
</feature>
<dbReference type="Gene3D" id="3.40.50.300">
    <property type="entry name" value="P-loop containing nucleotide triphosphate hydrolases"/>
    <property type="match status" value="1"/>
</dbReference>
<dbReference type="GO" id="GO:0005524">
    <property type="term" value="F:ATP binding"/>
    <property type="evidence" value="ECO:0007669"/>
    <property type="project" value="UniProtKB-KW"/>
</dbReference>
<feature type="transmembrane region" description="Helical" evidence="7">
    <location>
        <begin position="131"/>
        <end position="151"/>
    </location>
</feature>
<feature type="chain" id="PRO_5038794168" evidence="8">
    <location>
        <begin position="30"/>
        <end position="575"/>
    </location>
</feature>
<dbReference type="InterPro" id="IPR027417">
    <property type="entry name" value="P-loop_NTPase"/>
</dbReference>
<dbReference type="Gene3D" id="1.20.1560.10">
    <property type="entry name" value="ABC transporter type 1, transmembrane domain"/>
    <property type="match status" value="1"/>
</dbReference>
<dbReference type="PROSITE" id="PS50893">
    <property type="entry name" value="ABC_TRANSPORTER_2"/>
    <property type="match status" value="1"/>
</dbReference>
<evidence type="ECO:0000256" key="2">
    <source>
        <dbReference type="ARBA" id="ARBA00022692"/>
    </source>
</evidence>
<dbReference type="GO" id="GO:0005886">
    <property type="term" value="C:plasma membrane"/>
    <property type="evidence" value="ECO:0007669"/>
    <property type="project" value="UniProtKB-SubCell"/>
</dbReference>
<dbReference type="InterPro" id="IPR014216">
    <property type="entry name" value="ABC_transptr_CydD"/>
</dbReference>
<proteinExistence type="predicted"/>
<evidence type="ECO:0000313" key="11">
    <source>
        <dbReference type="EMBL" id="RNL48424.1"/>
    </source>
</evidence>
<dbReference type="InterPro" id="IPR039421">
    <property type="entry name" value="Type_1_exporter"/>
</dbReference>